<dbReference type="Proteomes" id="UP000012043">
    <property type="component" value="Unassembled WGS sequence"/>
</dbReference>
<dbReference type="NCBIfam" id="TIGR02549">
    <property type="entry name" value="CRISPR_DxTHG"/>
    <property type="match status" value="1"/>
</dbReference>
<dbReference type="PATRIC" id="fig|1197174.4.peg.2471"/>
<dbReference type="InterPro" id="IPR011742">
    <property type="entry name" value="CRISPR-assoc_prot_TM1812"/>
</dbReference>
<proteinExistence type="predicted"/>
<gene>
    <name evidence="1" type="ORF">AEST_25270</name>
</gene>
<evidence type="ECO:0000313" key="1">
    <source>
        <dbReference type="EMBL" id="EJI84594.1"/>
    </source>
</evidence>
<dbReference type="SUPFAM" id="SSF160980">
    <property type="entry name" value="SSO1389-like"/>
    <property type="match status" value="1"/>
</dbReference>
<dbReference type="EMBL" id="ALAB01000029">
    <property type="protein sequence ID" value="EJI84594.1"/>
    <property type="molecule type" value="Genomic_DNA"/>
</dbReference>
<keyword evidence="2" id="KW-1185">Reference proteome</keyword>
<evidence type="ECO:0000313" key="2">
    <source>
        <dbReference type="Proteomes" id="UP000012043"/>
    </source>
</evidence>
<comment type="caution">
    <text evidence="1">The sequence shown here is derived from an EMBL/GenBank/DDBJ whole genome shotgun (WGS) entry which is preliminary data.</text>
</comment>
<name>J2ID37_9ALTE</name>
<dbReference type="NCBIfam" id="TIGR02221">
    <property type="entry name" value="cas_TM1812"/>
    <property type="match status" value="1"/>
</dbReference>
<dbReference type="RefSeq" id="WP_008609477.1">
    <property type="nucleotide sequence ID" value="NZ_ALAB01000029.1"/>
</dbReference>
<reference evidence="1 2" key="1">
    <citation type="journal article" date="2012" name="J. Bacteriol.">
        <title>Genome Sequence of Pectin-Degrading Alishewanella aestuarii Strain B11T, Isolated from Tidal Flat Sediment.</title>
        <authorList>
            <person name="Jung J."/>
            <person name="Choi S."/>
            <person name="Chun J."/>
            <person name="Park W."/>
        </authorList>
    </citation>
    <scope>NUCLEOTIDE SEQUENCE [LARGE SCALE GENOMIC DNA]</scope>
    <source>
        <strain evidence="1 2">B11</strain>
    </source>
</reference>
<organism evidence="1 2">
    <name type="scientific">Alishewanella aestuarii B11</name>
    <dbReference type="NCBI Taxonomy" id="1197174"/>
    <lineage>
        <taxon>Bacteria</taxon>
        <taxon>Pseudomonadati</taxon>
        <taxon>Pseudomonadota</taxon>
        <taxon>Gammaproteobacteria</taxon>
        <taxon>Alteromonadales</taxon>
        <taxon>Alteromonadaceae</taxon>
        <taxon>Alishewanella</taxon>
    </lineage>
</organism>
<dbReference type="AlphaFoldDB" id="J2ID37"/>
<sequence>MDRYLISFLGRSPKRDGSYRTTVYQMPEGPSKPQAYFGYLLQERLQPDCMVILGTSGSMWDGLLEEMELNADIKAPLIESLLEAVDEQTVTQSMLDHVMEQVNAHSRCQYKLLLIPFARNQSEQLAMLNIVADAITEQAEVVLDITHSFRHLPMMAYAAMQYLQAIKPEVRVSQICYGEYNEDIKQGQFVDLSGLLHIQQWLNAATLANNTGDLTDIASLLNTSSIGPDLKKASFYMSVHRSDQARSPLKKVRQALQEESLDAAAALLKPVLLKNTDWVNESYIYQRQSAQAKHAITRKDYLRTSIYAFEAYLTRKVRESGAYPGQENNYAIRKDTQKTLDGDKVFRKTAEGSAYILLRDLRNALAHGGAGTQADVQQLLNDQNKLEDKLNYMLKTLLT</sequence>
<evidence type="ECO:0008006" key="3">
    <source>
        <dbReference type="Google" id="ProtNLM"/>
    </source>
</evidence>
<accession>J2ID37</accession>
<protein>
    <recommendedName>
        <fullName evidence="3">CRISPR-associated protein, TM1812 family</fullName>
    </recommendedName>
</protein>
<dbReference type="InterPro" id="IPR013383">
    <property type="entry name" value="CRISPR-assoc_prot_DxTHG_CS"/>
</dbReference>